<sequence length="328" mass="37361">MLFISTEVKKIAIFTLATCNLIVNVQCKIRDEKIIGGRKAYKTEGLFMASFQQAVDGKHICGATLYSPSYLLTSCKCISEKVNSTEQRVAPLPPYQYQVSAGSKYNFPKEDGYVTAKVEALYQHPECRIDPESWIWINNLGIIYVEKPFEEGQSIKFISFPSTQSDYTRARFDIFQDQSYRYNGNKMCDVFGWGCIRYNKKDGCFGDKIPLRLRKLQLITPEDCQENLCQVNGKICKFWPYQNNAFCAYVHIGFGSLCRGDGGSPFVCNNVMLGVASWNYNCSRKILVNIVNELDLNFMKLDKSRASCVCPIFGLFFTVLVLSHIIKF</sequence>
<keyword evidence="1" id="KW-0645">Protease</keyword>
<keyword evidence="5" id="KW-1015">Disulfide bond</keyword>
<dbReference type="EnsemblMetazoa" id="XM_014406958.2">
    <property type="protein sequence ID" value="XP_014262444.1"/>
    <property type="gene ID" value="LOC106674315"/>
</dbReference>
<keyword evidence="6" id="KW-1133">Transmembrane helix</keyword>
<keyword evidence="4" id="KW-0865">Zymogen</keyword>
<dbReference type="SMART" id="SM00020">
    <property type="entry name" value="Tryp_SPc"/>
    <property type="match status" value="1"/>
</dbReference>
<reference evidence="8" key="1">
    <citation type="submission" date="2022-01" db="UniProtKB">
        <authorList>
            <consortium name="EnsemblMetazoa"/>
        </authorList>
    </citation>
    <scope>IDENTIFICATION</scope>
</reference>
<dbReference type="PROSITE" id="PS50240">
    <property type="entry name" value="TRYPSIN_DOM"/>
    <property type="match status" value="1"/>
</dbReference>
<protein>
    <recommendedName>
        <fullName evidence="7">Peptidase S1 domain-containing protein</fullName>
    </recommendedName>
</protein>
<dbReference type="Proteomes" id="UP000494040">
    <property type="component" value="Unassembled WGS sequence"/>
</dbReference>
<dbReference type="InterPro" id="IPR050430">
    <property type="entry name" value="Peptidase_S1"/>
</dbReference>
<organism evidence="8 9">
    <name type="scientific">Cimex lectularius</name>
    <name type="common">Bed bug</name>
    <name type="synonym">Acanthia lectularia</name>
    <dbReference type="NCBI Taxonomy" id="79782"/>
    <lineage>
        <taxon>Eukaryota</taxon>
        <taxon>Metazoa</taxon>
        <taxon>Ecdysozoa</taxon>
        <taxon>Arthropoda</taxon>
        <taxon>Hexapoda</taxon>
        <taxon>Insecta</taxon>
        <taxon>Pterygota</taxon>
        <taxon>Neoptera</taxon>
        <taxon>Paraneoptera</taxon>
        <taxon>Hemiptera</taxon>
        <taxon>Heteroptera</taxon>
        <taxon>Panheteroptera</taxon>
        <taxon>Cimicomorpha</taxon>
        <taxon>Cimicidae</taxon>
        <taxon>Cimex</taxon>
    </lineage>
</organism>
<keyword evidence="9" id="KW-1185">Reference proteome</keyword>
<accession>A0A8I6SQY9</accession>
<dbReference type="InterPro" id="IPR009003">
    <property type="entry name" value="Peptidase_S1_PA"/>
</dbReference>
<dbReference type="AlphaFoldDB" id="A0A8I6SQY9"/>
<dbReference type="GO" id="GO:0004252">
    <property type="term" value="F:serine-type endopeptidase activity"/>
    <property type="evidence" value="ECO:0007669"/>
    <property type="project" value="InterPro"/>
</dbReference>
<keyword evidence="6" id="KW-0812">Transmembrane</keyword>
<dbReference type="InterPro" id="IPR001254">
    <property type="entry name" value="Trypsin_dom"/>
</dbReference>
<dbReference type="PANTHER" id="PTHR24276">
    <property type="entry name" value="POLYSERASE-RELATED"/>
    <property type="match status" value="1"/>
</dbReference>
<dbReference type="InterPro" id="IPR043504">
    <property type="entry name" value="Peptidase_S1_PA_chymotrypsin"/>
</dbReference>
<name>A0A8I6SQY9_CIMLE</name>
<evidence type="ECO:0000256" key="4">
    <source>
        <dbReference type="ARBA" id="ARBA00023145"/>
    </source>
</evidence>
<keyword evidence="3" id="KW-0720">Serine protease</keyword>
<evidence type="ECO:0000313" key="8">
    <source>
        <dbReference type="EnsemblMetazoa" id="XP_014262444.1"/>
    </source>
</evidence>
<dbReference type="SUPFAM" id="SSF50494">
    <property type="entry name" value="Trypsin-like serine proteases"/>
    <property type="match status" value="1"/>
</dbReference>
<keyword evidence="2" id="KW-0378">Hydrolase</keyword>
<feature type="domain" description="Peptidase S1" evidence="7">
    <location>
        <begin position="34"/>
        <end position="328"/>
    </location>
</feature>
<dbReference type="Gene3D" id="2.40.10.10">
    <property type="entry name" value="Trypsin-like serine proteases"/>
    <property type="match status" value="1"/>
</dbReference>
<dbReference type="RefSeq" id="XP_014262444.1">
    <property type="nucleotide sequence ID" value="XM_014406958.2"/>
</dbReference>
<evidence type="ECO:0000256" key="2">
    <source>
        <dbReference type="ARBA" id="ARBA00022801"/>
    </source>
</evidence>
<dbReference type="PANTHER" id="PTHR24276:SF97">
    <property type="entry name" value="GH13245P2-RELATED"/>
    <property type="match status" value="1"/>
</dbReference>
<proteinExistence type="predicted"/>
<evidence type="ECO:0000256" key="5">
    <source>
        <dbReference type="ARBA" id="ARBA00023157"/>
    </source>
</evidence>
<dbReference type="GeneID" id="106674315"/>
<evidence type="ECO:0000256" key="6">
    <source>
        <dbReference type="SAM" id="Phobius"/>
    </source>
</evidence>
<dbReference type="KEGG" id="clec:106674315"/>
<evidence type="ECO:0000256" key="3">
    <source>
        <dbReference type="ARBA" id="ARBA00022825"/>
    </source>
</evidence>
<feature type="transmembrane region" description="Helical" evidence="6">
    <location>
        <begin position="306"/>
        <end position="326"/>
    </location>
</feature>
<evidence type="ECO:0000256" key="1">
    <source>
        <dbReference type="ARBA" id="ARBA00022670"/>
    </source>
</evidence>
<keyword evidence="6" id="KW-0472">Membrane</keyword>
<dbReference type="Pfam" id="PF00089">
    <property type="entry name" value="Trypsin"/>
    <property type="match status" value="1"/>
</dbReference>
<evidence type="ECO:0000313" key="9">
    <source>
        <dbReference type="Proteomes" id="UP000494040"/>
    </source>
</evidence>
<dbReference type="GO" id="GO:0006508">
    <property type="term" value="P:proteolysis"/>
    <property type="evidence" value="ECO:0007669"/>
    <property type="project" value="UniProtKB-KW"/>
</dbReference>
<evidence type="ECO:0000259" key="7">
    <source>
        <dbReference type="PROSITE" id="PS50240"/>
    </source>
</evidence>